<dbReference type="SUPFAM" id="SSF101233">
    <property type="entry name" value="PWI domain"/>
    <property type="match status" value="1"/>
</dbReference>
<dbReference type="InterPro" id="IPR052225">
    <property type="entry name" value="Ser/Arg_repetitive_matrix"/>
</dbReference>
<evidence type="ECO:0000256" key="2">
    <source>
        <dbReference type="SAM" id="MobiDB-lite"/>
    </source>
</evidence>
<dbReference type="InterPro" id="IPR036483">
    <property type="entry name" value="PWI_dom_sf"/>
</dbReference>
<feature type="domain" description="PWI" evidence="3">
    <location>
        <begin position="27"/>
        <end position="126"/>
    </location>
</feature>
<dbReference type="AlphaFoldDB" id="A0A915PC43"/>
<keyword evidence="4" id="KW-1185">Reference proteome</keyword>
<dbReference type="Pfam" id="PF01480">
    <property type="entry name" value="PWI"/>
    <property type="match status" value="1"/>
</dbReference>
<dbReference type="SMART" id="SM00311">
    <property type="entry name" value="PWI"/>
    <property type="match status" value="1"/>
</dbReference>
<dbReference type="Proteomes" id="UP000887560">
    <property type="component" value="Unplaced"/>
</dbReference>
<keyword evidence="1" id="KW-0507">mRNA processing</keyword>
<organism evidence="4 5">
    <name type="scientific">Meloidogyne floridensis</name>
    <dbReference type="NCBI Taxonomy" id="298350"/>
    <lineage>
        <taxon>Eukaryota</taxon>
        <taxon>Metazoa</taxon>
        <taxon>Ecdysozoa</taxon>
        <taxon>Nematoda</taxon>
        <taxon>Chromadorea</taxon>
        <taxon>Rhabditida</taxon>
        <taxon>Tylenchina</taxon>
        <taxon>Tylenchomorpha</taxon>
        <taxon>Tylenchoidea</taxon>
        <taxon>Meloidogynidae</taxon>
        <taxon>Meloidogyninae</taxon>
        <taxon>Meloidogyne</taxon>
    </lineage>
</organism>
<dbReference type="GO" id="GO:0003723">
    <property type="term" value="F:RNA binding"/>
    <property type="evidence" value="ECO:0007669"/>
    <property type="project" value="TreeGrafter"/>
</dbReference>
<dbReference type="InterPro" id="IPR002483">
    <property type="entry name" value="PWI_dom"/>
</dbReference>
<dbReference type="PROSITE" id="PS51025">
    <property type="entry name" value="PWI"/>
    <property type="match status" value="1"/>
</dbReference>
<protein>
    <submittedName>
        <fullName evidence="5">PWI domain-containing protein</fullName>
    </submittedName>
</protein>
<evidence type="ECO:0000256" key="1">
    <source>
        <dbReference type="ARBA" id="ARBA00022664"/>
    </source>
</evidence>
<evidence type="ECO:0000313" key="5">
    <source>
        <dbReference type="WBParaSite" id="scf7180000424115.g12332"/>
    </source>
</evidence>
<name>A0A915PC43_9BILA</name>
<feature type="region of interest" description="Disordered" evidence="2">
    <location>
        <begin position="139"/>
        <end position="248"/>
    </location>
</feature>
<evidence type="ECO:0000259" key="3">
    <source>
        <dbReference type="PROSITE" id="PS51025"/>
    </source>
</evidence>
<feature type="compositionally biased region" description="Basic and acidic residues" evidence="2">
    <location>
        <begin position="148"/>
        <end position="213"/>
    </location>
</feature>
<dbReference type="WBParaSite" id="scf7180000424115.g12332">
    <property type="protein sequence ID" value="scf7180000424115.g12332"/>
    <property type="gene ID" value="scf7180000424115.g12332"/>
</dbReference>
<dbReference type="GO" id="GO:0048024">
    <property type="term" value="P:regulation of mRNA splicing, via spliceosome"/>
    <property type="evidence" value="ECO:0007669"/>
    <property type="project" value="TreeGrafter"/>
</dbReference>
<sequence>MDAGFYRGTSTDQDIRFTDKERKLLKQMRFEQVLDMKVDMQKVNLNVIKPWITLKLNEILGMEDDVVVEYVFTQLEDRDINPKKIQINLAGFLNAKRAREFMGELWQMFVEAQNSPEGIPASLVEKKVMELKIASASKPAEQTYAKATEVDYKREGSPRRSRERSGEREPARRRDSDEDRLERAERRLRYEEQRFKERKDLLREKQRKEEREVRRRKPSPSSEDGSPPLASRRLVENAENSSTKNTQE</sequence>
<accession>A0A915PC43</accession>
<dbReference type="PANTHER" id="PTHR23148:SF0">
    <property type="entry name" value="SERINE_ARGININE REPETITIVE MATRIX PROTEIN 1"/>
    <property type="match status" value="1"/>
</dbReference>
<proteinExistence type="predicted"/>
<evidence type="ECO:0000313" key="4">
    <source>
        <dbReference type="Proteomes" id="UP000887560"/>
    </source>
</evidence>
<feature type="compositionally biased region" description="Polar residues" evidence="2">
    <location>
        <begin position="238"/>
        <end position="248"/>
    </location>
</feature>
<dbReference type="GO" id="GO:0005681">
    <property type="term" value="C:spliceosomal complex"/>
    <property type="evidence" value="ECO:0007669"/>
    <property type="project" value="TreeGrafter"/>
</dbReference>
<reference evidence="5" key="1">
    <citation type="submission" date="2022-11" db="UniProtKB">
        <authorList>
            <consortium name="WormBaseParasite"/>
        </authorList>
    </citation>
    <scope>IDENTIFICATION</scope>
</reference>
<dbReference type="Gene3D" id="1.20.1390.10">
    <property type="entry name" value="PWI domain"/>
    <property type="match status" value="1"/>
</dbReference>
<dbReference type="GO" id="GO:0006397">
    <property type="term" value="P:mRNA processing"/>
    <property type="evidence" value="ECO:0007669"/>
    <property type="project" value="UniProtKB-KW"/>
</dbReference>
<dbReference type="PANTHER" id="PTHR23148">
    <property type="entry name" value="SERINE/ARGININE REGULATED NUCLEAR MATRIX PROTEIN"/>
    <property type="match status" value="1"/>
</dbReference>